<evidence type="ECO:0000256" key="6">
    <source>
        <dbReference type="ARBA" id="ARBA00022989"/>
    </source>
</evidence>
<evidence type="ECO:0000313" key="10">
    <source>
        <dbReference type="Proteomes" id="UP000824118"/>
    </source>
</evidence>
<protein>
    <submittedName>
        <fullName evidence="9">Sodium:alanine symporter family protein</fullName>
    </submittedName>
</protein>
<comment type="subcellular location">
    <subcellularLocation>
        <location evidence="1 8">Cell membrane</location>
        <topology evidence="1 8">Multi-pass membrane protein</topology>
    </subcellularLocation>
</comment>
<keyword evidence="4 8" id="KW-1003">Cell membrane</keyword>
<evidence type="ECO:0000256" key="3">
    <source>
        <dbReference type="ARBA" id="ARBA00022448"/>
    </source>
</evidence>
<sequence length="448" mass="48139">MFLQFFTYINDFLWNNFLIILLPAIHIYNTVKTGFVQKRLFKGIRLSMKRTDSGDGISPFKALTCTLASTIGTGNIIGVGTAIVLGGPGAVFWCWIGGLLGIATKYAETYLAVKYRTKTKDGSYRGGAMYLLKNQLNMPISAVLFSVFGLAASFGIGCAVQTGAISQTLKNCFSDTVLLSVSEINITAVELFTGIAAGLLCSVSIIGGVKSVSKISEILVPAMALLYMGGCLFLLVSNRHYLPDAFASILSEAFGFKSIAGGFTGALFINACRYGISKGLFSGESGMGSAPLISVEAQTDSPDTIALITSTGTFWDTGVLCFLTGLTAVTTATATGIDISSVDGEALMYFVFSKIPYAGKLIIVTCILFFAFTTLLGWSCYGEKCCIFLFGENSVRKFRYLWVIASIISPFVPMIFIWCLSDLFNGLMTIPNIVAVFLLSNDIKNNQI</sequence>
<feature type="transmembrane region" description="Helical" evidence="8">
    <location>
        <begin position="142"/>
        <end position="164"/>
    </location>
</feature>
<proteinExistence type="inferred from homology"/>
<dbReference type="GO" id="GO:0005886">
    <property type="term" value="C:plasma membrane"/>
    <property type="evidence" value="ECO:0007669"/>
    <property type="project" value="UniProtKB-SubCell"/>
</dbReference>
<evidence type="ECO:0000256" key="7">
    <source>
        <dbReference type="ARBA" id="ARBA00023136"/>
    </source>
</evidence>
<dbReference type="InterPro" id="IPR001463">
    <property type="entry name" value="Na/Ala_symport"/>
</dbReference>
<keyword evidence="8" id="KW-0769">Symport</keyword>
<comment type="caution">
    <text evidence="9">The sequence shown here is derived from an EMBL/GenBank/DDBJ whole genome shotgun (WGS) entry which is preliminary data.</text>
</comment>
<gene>
    <name evidence="9" type="ORF">IAD22_07110</name>
</gene>
<feature type="transmembrane region" description="Helical" evidence="8">
    <location>
        <begin position="184"/>
        <end position="206"/>
    </location>
</feature>
<evidence type="ECO:0000256" key="1">
    <source>
        <dbReference type="ARBA" id="ARBA00004651"/>
    </source>
</evidence>
<feature type="transmembrane region" description="Helical" evidence="8">
    <location>
        <begin position="357"/>
        <end position="378"/>
    </location>
</feature>
<dbReference type="GO" id="GO:0005283">
    <property type="term" value="F:amino acid:sodium symporter activity"/>
    <property type="evidence" value="ECO:0007669"/>
    <property type="project" value="InterPro"/>
</dbReference>
<dbReference type="Pfam" id="PF01235">
    <property type="entry name" value="Na_Ala_symp"/>
    <property type="match status" value="1"/>
</dbReference>
<evidence type="ECO:0000256" key="4">
    <source>
        <dbReference type="ARBA" id="ARBA00022475"/>
    </source>
</evidence>
<dbReference type="NCBIfam" id="TIGR00835">
    <property type="entry name" value="agcS"/>
    <property type="match status" value="1"/>
</dbReference>
<feature type="transmembrane region" description="Helical" evidence="8">
    <location>
        <begin position="12"/>
        <end position="31"/>
    </location>
</feature>
<organism evidence="9 10">
    <name type="scientific">Candidatus Limousia pullorum</name>
    <dbReference type="NCBI Taxonomy" id="2840860"/>
    <lineage>
        <taxon>Bacteria</taxon>
        <taxon>Bacillati</taxon>
        <taxon>Bacillota</taxon>
        <taxon>Clostridia</taxon>
        <taxon>Eubacteriales</taxon>
        <taxon>Oscillospiraceae</taxon>
        <taxon>Oscillospiraceae incertae sedis</taxon>
        <taxon>Candidatus Limousia</taxon>
    </lineage>
</organism>
<keyword evidence="6 8" id="KW-1133">Transmembrane helix</keyword>
<dbReference type="AlphaFoldDB" id="A0A9D1S8G5"/>
<keyword evidence="7 8" id="KW-0472">Membrane</keyword>
<comment type="caution">
    <text evidence="8">Lacks conserved residue(s) required for the propagation of feature annotation.</text>
</comment>
<feature type="transmembrane region" description="Helical" evidence="8">
    <location>
        <begin position="398"/>
        <end position="417"/>
    </location>
</feature>
<evidence type="ECO:0000256" key="8">
    <source>
        <dbReference type="RuleBase" id="RU363064"/>
    </source>
</evidence>
<evidence type="ECO:0000313" key="9">
    <source>
        <dbReference type="EMBL" id="HIU50765.1"/>
    </source>
</evidence>
<dbReference type="PANTHER" id="PTHR30330">
    <property type="entry name" value="AGSS FAMILY TRANSPORTER, SODIUM-ALANINE"/>
    <property type="match status" value="1"/>
</dbReference>
<evidence type="ECO:0000256" key="5">
    <source>
        <dbReference type="ARBA" id="ARBA00022692"/>
    </source>
</evidence>
<feature type="transmembrane region" description="Helical" evidence="8">
    <location>
        <begin position="218"/>
        <end position="236"/>
    </location>
</feature>
<comment type="similarity">
    <text evidence="2 8">Belongs to the alanine or glycine:cation symporter (AGCS) (TC 2.A.25) family.</text>
</comment>
<dbReference type="Proteomes" id="UP000824118">
    <property type="component" value="Unassembled WGS sequence"/>
</dbReference>
<name>A0A9D1S8G5_9FIRM</name>
<reference evidence="9" key="1">
    <citation type="submission" date="2020-10" db="EMBL/GenBank/DDBJ databases">
        <authorList>
            <person name="Gilroy R."/>
        </authorList>
    </citation>
    <scope>NUCLEOTIDE SEQUENCE</scope>
    <source>
        <strain evidence="9">ChiGjej1B1-1684</strain>
    </source>
</reference>
<evidence type="ECO:0000256" key="2">
    <source>
        <dbReference type="ARBA" id="ARBA00009261"/>
    </source>
</evidence>
<dbReference type="PANTHER" id="PTHR30330:SF3">
    <property type="entry name" value="TRANSCRIPTIONAL REGULATOR, LRP FAMILY"/>
    <property type="match status" value="1"/>
</dbReference>
<dbReference type="EMBL" id="DVNG01000106">
    <property type="protein sequence ID" value="HIU50765.1"/>
    <property type="molecule type" value="Genomic_DNA"/>
</dbReference>
<keyword evidence="3 8" id="KW-0813">Transport</keyword>
<keyword evidence="5 8" id="KW-0812">Transmembrane</keyword>
<reference evidence="9" key="2">
    <citation type="journal article" date="2021" name="PeerJ">
        <title>Extensive microbial diversity within the chicken gut microbiome revealed by metagenomics and culture.</title>
        <authorList>
            <person name="Gilroy R."/>
            <person name="Ravi A."/>
            <person name="Getino M."/>
            <person name="Pursley I."/>
            <person name="Horton D.L."/>
            <person name="Alikhan N.F."/>
            <person name="Baker D."/>
            <person name="Gharbi K."/>
            <person name="Hall N."/>
            <person name="Watson M."/>
            <person name="Adriaenssens E.M."/>
            <person name="Foster-Nyarko E."/>
            <person name="Jarju S."/>
            <person name="Secka A."/>
            <person name="Antonio M."/>
            <person name="Oren A."/>
            <person name="Chaudhuri R.R."/>
            <person name="La Ragione R."/>
            <person name="Hildebrand F."/>
            <person name="Pallen M.J."/>
        </authorList>
    </citation>
    <scope>NUCLEOTIDE SEQUENCE</scope>
    <source>
        <strain evidence="9">ChiGjej1B1-1684</strain>
    </source>
</reference>
<dbReference type="PRINTS" id="PR00175">
    <property type="entry name" value="NAALASMPORT"/>
</dbReference>
<accession>A0A9D1S8G5</accession>